<organism evidence="2 3">
    <name type="scientific">Xenorhabdus mauleonii</name>
    <dbReference type="NCBI Taxonomy" id="351675"/>
    <lineage>
        <taxon>Bacteria</taxon>
        <taxon>Pseudomonadati</taxon>
        <taxon>Pseudomonadota</taxon>
        <taxon>Gammaproteobacteria</taxon>
        <taxon>Enterobacterales</taxon>
        <taxon>Morganellaceae</taxon>
        <taxon>Xenorhabdus</taxon>
    </lineage>
</organism>
<dbReference type="EMBL" id="NITY01000003">
    <property type="protein sequence ID" value="PHM45050.1"/>
    <property type="molecule type" value="Genomic_DNA"/>
</dbReference>
<dbReference type="AlphaFoldDB" id="A0A1I3KH11"/>
<name>A0A1I3KH11_9GAMM</name>
<dbReference type="Proteomes" id="UP000224607">
    <property type="component" value="Unassembled WGS sequence"/>
</dbReference>
<evidence type="ECO:0000313" key="1">
    <source>
        <dbReference type="EMBL" id="PHM45050.1"/>
    </source>
</evidence>
<keyword evidence="4" id="KW-1185">Reference proteome</keyword>
<gene>
    <name evidence="2" type="ORF">SAMN05421680_10384</name>
    <name evidence="1" type="ORF">Xmau_01255</name>
</gene>
<sequence length="82" mass="9266">MIPHNNGMILNNDNAWMRFSSEIVSIVTLSSERTGLQSTKKYLPNLPGKLLSIHYGFQDASRRQGNDKFVGNEFAQPKADLR</sequence>
<dbReference type="STRING" id="351675.SAMN05421680_10384"/>
<reference evidence="2" key="2">
    <citation type="submission" date="2016-10" db="EMBL/GenBank/DDBJ databases">
        <authorList>
            <person name="de Groot N.N."/>
        </authorList>
    </citation>
    <scope>NUCLEOTIDE SEQUENCE [LARGE SCALE GENOMIC DNA]</scope>
    <source>
        <strain evidence="2">DSM 17908</strain>
    </source>
</reference>
<evidence type="ECO:0000313" key="2">
    <source>
        <dbReference type="EMBL" id="SFI71811.1"/>
    </source>
</evidence>
<reference evidence="3" key="1">
    <citation type="submission" date="2016-10" db="EMBL/GenBank/DDBJ databases">
        <authorList>
            <person name="Varghese N."/>
            <person name="Submissions S."/>
        </authorList>
    </citation>
    <scope>NUCLEOTIDE SEQUENCE [LARGE SCALE GENOMIC DNA]</scope>
    <source>
        <strain evidence="3">DSM 17908</strain>
    </source>
</reference>
<dbReference type="Proteomes" id="UP000198919">
    <property type="component" value="Unassembled WGS sequence"/>
</dbReference>
<evidence type="ECO:0000313" key="3">
    <source>
        <dbReference type="Proteomes" id="UP000198919"/>
    </source>
</evidence>
<reference evidence="1 4" key="3">
    <citation type="journal article" date="2017" name="Nat. Microbiol.">
        <title>Natural product diversity associated with the nematode symbionts Photorhabdus and Xenorhabdus.</title>
        <authorList>
            <person name="Tobias N.J."/>
            <person name="Wolff H."/>
            <person name="Djahanschiri B."/>
            <person name="Grundmann F."/>
            <person name="Kronenwerth M."/>
            <person name="Shi Y.M."/>
            <person name="Simonyi S."/>
            <person name="Grun P."/>
            <person name="Shapiro-Ilan D."/>
            <person name="Pidot S.J."/>
            <person name="Stinear T.P."/>
            <person name="Ebersberger I."/>
            <person name="Bode H.B."/>
        </authorList>
    </citation>
    <scope>NUCLEOTIDE SEQUENCE [LARGE SCALE GENOMIC DNA]</scope>
    <source>
        <strain evidence="1 4">DSM 17908</strain>
    </source>
</reference>
<proteinExistence type="predicted"/>
<protein>
    <submittedName>
        <fullName evidence="2">Uncharacterized protein</fullName>
    </submittedName>
</protein>
<evidence type="ECO:0000313" key="4">
    <source>
        <dbReference type="Proteomes" id="UP000224607"/>
    </source>
</evidence>
<dbReference type="EMBL" id="FORG01000003">
    <property type="protein sequence ID" value="SFI71811.1"/>
    <property type="molecule type" value="Genomic_DNA"/>
</dbReference>
<accession>A0A1I3KH11</accession>